<proteinExistence type="predicted"/>
<dbReference type="EMBL" id="MU839005">
    <property type="protein sequence ID" value="KAK1768628.1"/>
    <property type="molecule type" value="Genomic_DNA"/>
</dbReference>
<accession>A0AAJ0FMU7</accession>
<organism evidence="2 3">
    <name type="scientific">Phialemonium atrogriseum</name>
    <dbReference type="NCBI Taxonomy" id="1093897"/>
    <lineage>
        <taxon>Eukaryota</taxon>
        <taxon>Fungi</taxon>
        <taxon>Dikarya</taxon>
        <taxon>Ascomycota</taxon>
        <taxon>Pezizomycotina</taxon>
        <taxon>Sordariomycetes</taxon>
        <taxon>Sordariomycetidae</taxon>
        <taxon>Cephalothecales</taxon>
        <taxon>Cephalothecaceae</taxon>
        <taxon>Phialemonium</taxon>
    </lineage>
</organism>
<gene>
    <name evidence="2" type="ORF">QBC33DRAFT_384926</name>
</gene>
<dbReference type="AlphaFoldDB" id="A0AAJ0FMU7"/>
<reference evidence="2" key="1">
    <citation type="submission" date="2023-06" db="EMBL/GenBank/DDBJ databases">
        <title>Genome-scale phylogeny and comparative genomics of the fungal order Sordariales.</title>
        <authorList>
            <consortium name="Lawrence Berkeley National Laboratory"/>
            <person name="Hensen N."/>
            <person name="Bonometti L."/>
            <person name="Westerberg I."/>
            <person name="Brannstrom I.O."/>
            <person name="Guillou S."/>
            <person name="Cros-Aarteil S."/>
            <person name="Calhoun S."/>
            <person name="Haridas S."/>
            <person name="Kuo A."/>
            <person name="Mondo S."/>
            <person name="Pangilinan J."/>
            <person name="Riley R."/>
            <person name="Labutti K."/>
            <person name="Andreopoulos B."/>
            <person name="Lipzen A."/>
            <person name="Chen C."/>
            <person name="Yanf M."/>
            <person name="Daum C."/>
            <person name="Ng V."/>
            <person name="Clum A."/>
            <person name="Steindorff A."/>
            <person name="Ohm R."/>
            <person name="Martin F."/>
            <person name="Silar P."/>
            <person name="Natvig D."/>
            <person name="Lalanne C."/>
            <person name="Gautier V."/>
            <person name="Ament-Velasquez S.L."/>
            <person name="Kruys A."/>
            <person name="Hutchinson M.I."/>
            <person name="Powell A.J."/>
            <person name="Barry K."/>
            <person name="Miller A.N."/>
            <person name="Grigoriev I.V."/>
            <person name="Debuchy R."/>
            <person name="Gladieux P."/>
            <person name="Thoren M.H."/>
            <person name="Johannesson H."/>
        </authorList>
    </citation>
    <scope>NUCLEOTIDE SEQUENCE</scope>
    <source>
        <strain evidence="2">8032-3</strain>
    </source>
</reference>
<keyword evidence="3" id="KW-1185">Reference proteome</keyword>
<evidence type="ECO:0000256" key="1">
    <source>
        <dbReference type="SAM" id="MobiDB-lite"/>
    </source>
</evidence>
<feature type="compositionally biased region" description="Low complexity" evidence="1">
    <location>
        <begin position="176"/>
        <end position="186"/>
    </location>
</feature>
<dbReference type="Proteomes" id="UP001244011">
    <property type="component" value="Unassembled WGS sequence"/>
</dbReference>
<name>A0AAJ0FMU7_9PEZI</name>
<feature type="region of interest" description="Disordered" evidence="1">
    <location>
        <begin position="176"/>
        <end position="207"/>
    </location>
</feature>
<dbReference type="Gene3D" id="3.30.160.20">
    <property type="match status" value="1"/>
</dbReference>
<dbReference type="GeneID" id="85307282"/>
<protein>
    <recommendedName>
        <fullName evidence="4">DRBM domain-containing protein</fullName>
    </recommendedName>
</protein>
<evidence type="ECO:0008006" key="4">
    <source>
        <dbReference type="Google" id="ProtNLM"/>
    </source>
</evidence>
<evidence type="ECO:0000313" key="2">
    <source>
        <dbReference type="EMBL" id="KAK1768628.1"/>
    </source>
</evidence>
<evidence type="ECO:0000313" key="3">
    <source>
        <dbReference type="Proteomes" id="UP001244011"/>
    </source>
</evidence>
<sequence length="310" mass="33189">MTVDQNTQNGGEEERVNYQELRDWIAHQEAYEASASTPAPLTPAQRKALTLFKLPAAAPHEIEMGDKDWVSLLHRYRDAHHHIGVSITFSESPSPDLRWLCTCTLTTSSANFPDPAPFPGPDTGFLAATGAAPFFARKRDAKQYAARCCAEWLIAQGRIPPDGESVVFPRPTATALASSSSSASPSSPAPSPRQRKGIPGGAAVDVRDDDVPATQRVQEMCRRLGLQAPRYELRPAAAAAGGVGGPLWSGEPSFAGAAGPHLVPEGVGRVEGVYGKKFAKERIAEEVLAHLLQIEAQRSAQRGKLLDGVI</sequence>
<comment type="caution">
    <text evidence="2">The sequence shown here is derived from an EMBL/GenBank/DDBJ whole genome shotgun (WGS) entry which is preliminary data.</text>
</comment>
<dbReference type="RefSeq" id="XP_060284841.1">
    <property type="nucleotide sequence ID" value="XM_060424095.1"/>
</dbReference>